<dbReference type="CDD" id="cd23659">
    <property type="entry name" value="USP_At3g01520-like"/>
    <property type="match status" value="1"/>
</dbReference>
<gene>
    <name evidence="2" type="ORF">BaRGS_00018186</name>
</gene>
<dbReference type="PANTHER" id="PTHR46989:SF3">
    <property type="entry name" value="USPA DOMAIN-CONTAINING PROTEIN"/>
    <property type="match status" value="1"/>
</dbReference>
<reference evidence="2 3" key="1">
    <citation type="journal article" date="2023" name="Sci. Data">
        <title>Genome assembly of the Korean intertidal mud-creeper Batillaria attramentaria.</title>
        <authorList>
            <person name="Patra A.K."/>
            <person name="Ho P.T."/>
            <person name="Jun S."/>
            <person name="Lee S.J."/>
            <person name="Kim Y."/>
            <person name="Won Y.J."/>
        </authorList>
    </citation>
    <scope>NUCLEOTIDE SEQUENCE [LARGE SCALE GENOMIC DNA]</scope>
    <source>
        <strain evidence="2">Wonlab-2016</strain>
    </source>
</reference>
<dbReference type="EMBL" id="JACVVK020000125">
    <property type="protein sequence ID" value="KAK7490583.1"/>
    <property type="molecule type" value="Genomic_DNA"/>
</dbReference>
<sequence>MRSGLQRCTLQCKTELWGTRLRRSSQAKARHRIHRFPKARPCPVNHETAPRRSGYRDYVHKPDFYVVLLHCTDQNDQEIREASPARTAKILKDMTERMKTIEEKFGHLMQINGIKGKIRKGKGKPGEAIIKAANDEGACMIVCGTRGHGKIKRAFLGSVSDYVAHHSSCPVIICRRSY</sequence>
<dbReference type="PRINTS" id="PR01438">
    <property type="entry name" value="UNVRSLSTRESS"/>
</dbReference>
<proteinExistence type="predicted"/>
<accession>A0ABD0KTL9</accession>
<feature type="domain" description="UspA" evidence="1">
    <location>
        <begin position="66"/>
        <end position="175"/>
    </location>
</feature>
<dbReference type="Gene3D" id="3.40.50.620">
    <property type="entry name" value="HUPs"/>
    <property type="match status" value="1"/>
</dbReference>
<dbReference type="InterPro" id="IPR014729">
    <property type="entry name" value="Rossmann-like_a/b/a_fold"/>
</dbReference>
<keyword evidence="3" id="KW-1185">Reference proteome</keyword>
<dbReference type="Proteomes" id="UP001519460">
    <property type="component" value="Unassembled WGS sequence"/>
</dbReference>
<dbReference type="SUPFAM" id="SSF52402">
    <property type="entry name" value="Adenine nucleotide alpha hydrolases-like"/>
    <property type="match status" value="1"/>
</dbReference>
<evidence type="ECO:0000259" key="1">
    <source>
        <dbReference type="Pfam" id="PF00582"/>
    </source>
</evidence>
<dbReference type="Pfam" id="PF00582">
    <property type="entry name" value="Usp"/>
    <property type="match status" value="1"/>
</dbReference>
<comment type="caution">
    <text evidence="2">The sequence shown here is derived from an EMBL/GenBank/DDBJ whole genome shotgun (WGS) entry which is preliminary data.</text>
</comment>
<dbReference type="InterPro" id="IPR006016">
    <property type="entry name" value="UspA"/>
</dbReference>
<evidence type="ECO:0000313" key="2">
    <source>
        <dbReference type="EMBL" id="KAK7490583.1"/>
    </source>
</evidence>
<dbReference type="InterPro" id="IPR006015">
    <property type="entry name" value="Universal_stress_UspA"/>
</dbReference>
<name>A0ABD0KTL9_9CAEN</name>
<organism evidence="2 3">
    <name type="scientific">Batillaria attramentaria</name>
    <dbReference type="NCBI Taxonomy" id="370345"/>
    <lineage>
        <taxon>Eukaryota</taxon>
        <taxon>Metazoa</taxon>
        <taxon>Spiralia</taxon>
        <taxon>Lophotrochozoa</taxon>
        <taxon>Mollusca</taxon>
        <taxon>Gastropoda</taxon>
        <taxon>Caenogastropoda</taxon>
        <taxon>Sorbeoconcha</taxon>
        <taxon>Cerithioidea</taxon>
        <taxon>Batillariidae</taxon>
        <taxon>Batillaria</taxon>
    </lineage>
</organism>
<dbReference type="PANTHER" id="PTHR46989">
    <property type="entry name" value="USP DOMAIN-CONTAINING PROTEIN"/>
    <property type="match status" value="1"/>
</dbReference>
<dbReference type="AlphaFoldDB" id="A0ABD0KTL9"/>
<protein>
    <recommendedName>
        <fullName evidence="1">UspA domain-containing protein</fullName>
    </recommendedName>
</protein>
<evidence type="ECO:0000313" key="3">
    <source>
        <dbReference type="Proteomes" id="UP001519460"/>
    </source>
</evidence>